<dbReference type="Gene3D" id="2.40.50.100">
    <property type="match status" value="1"/>
</dbReference>
<evidence type="ECO:0000256" key="10">
    <source>
        <dbReference type="ARBA" id="ARBA00052761"/>
    </source>
</evidence>
<dbReference type="PANTHER" id="PTHR43416:SF5">
    <property type="entry name" value="DIHYDROLIPOYLLYSINE-RESIDUE SUCCINYLTRANSFERASE COMPONENT OF 2-OXOGLUTARATE DEHYDROGENASE COMPLEX, MITOCHONDRIAL"/>
    <property type="match status" value="1"/>
</dbReference>
<evidence type="ECO:0000256" key="4">
    <source>
        <dbReference type="ARBA" id="ARBA00012945"/>
    </source>
</evidence>
<evidence type="ECO:0000256" key="2">
    <source>
        <dbReference type="ARBA" id="ARBA00005145"/>
    </source>
</evidence>
<evidence type="ECO:0000256" key="5">
    <source>
        <dbReference type="ARBA" id="ARBA00019511"/>
    </source>
</evidence>
<dbReference type="InterPro" id="IPR050537">
    <property type="entry name" value="2-oxoacid_dehydrogenase"/>
</dbReference>
<comment type="similarity">
    <text evidence="3 11">Belongs to the 2-oxoacid dehydrogenase family.</text>
</comment>
<name>A0ABY7YTN0_9HYPH</name>
<dbReference type="PROSITE" id="PS00189">
    <property type="entry name" value="LIPOYL"/>
    <property type="match status" value="1"/>
</dbReference>
<dbReference type="PROSITE" id="PS51826">
    <property type="entry name" value="PSBD"/>
    <property type="match status" value="1"/>
</dbReference>
<comment type="cofactor">
    <cofactor evidence="11">
        <name>(R)-lipoate</name>
        <dbReference type="ChEBI" id="CHEBI:83088"/>
    </cofactor>
    <text evidence="11">Binds 1 lipoyl cofactor covalently.</text>
</comment>
<feature type="region of interest" description="Disordered" evidence="12">
    <location>
        <begin position="79"/>
        <end position="119"/>
    </location>
</feature>
<evidence type="ECO:0000256" key="7">
    <source>
        <dbReference type="ARBA" id="ARBA00022679"/>
    </source>
</evidence>
<sequence length="421" mass="44404">MSTEIRVPTLGESVTEATIGQWYKKVGDSVAIDEPLVELETDKVTIEVPAPSAGVLEAIAAQPGDTVDVGALLGAIGAGSGGAEAPKPETVAEKAEVPASNAAGPEPVAPTKAEPAPAPSAQKLIKENNIEATSVEGSGKHGQVLKEDVLAAMSRPAPAAAPSAQTSAESSKPAAVAAPTRSPSVAGDDEREERVRMTRLRQTIARRLKDAQNTAAMLTTFNEVDMAPVMALRATYKEMFEKKHGVKLGFMGFFTKAVVHALKEIPSVNAEIDGDDLIYKKYAHIGVAVGTDKGLVVPVVRDADQMSIAEIEKSINGLGRKARDGQLSMADMQGGTFTISNGGVYGSLMSTPILNAPQSGILGMHKIQERPVVVNGEIVVRPMMYLALSYDHRIVDGKEAVTFLVRVKESLEAPERLVLDL</sequence>
<comment type="pathway">
    <text evidence="2 11">Amino-acid degradation; L-lysine degradation via saccharopine pathway; glutaryl-CoA from L-lysine: step 6/6.</text>
</comment>
<evidence type="ECO:0000256" key="9">
    <source>
        <dbReference type="ARBA" id="ARBA00023315"/>
    </source>
</evidence>
<evidence type="ECO:0000256" key="1">
    <source>
        <dbReference type="ARBA" id="ARBA00004052"/>
    </source>
</evidence>
<keyword evidence="16" id="KW-1185">Reference proteome</keyword>
<evidence type="ECO:0000256" key="11">
    <source>
        <dbReference type="RuleBase" id="RU361138"/>
    </source>
</evidence>
<feature type="compositionally biased region" description="Basic and acidic residues" evidence="12">
    <location>
        <begin position="86"/>
        <end position="96"/>
    </location>
</feature>
<dbReference type="RefSeq" id="WP_282209989.1">
    <property type="nucleotide sequence ID" value="NZ_CP118247.1"/>
</dbReference>
<dbReference type="SUPFAM" id="SSF47005">
    <property type="entry name" value="Peripheral subunit-binding domain of 2-oxo acid dehydrogenase complex"/>
    <property type="match status" value="1"/>
</dbReference>
<comment type="function">
    <text evidence="1 11">E2 component of the 2-oxoglutarate dehydrogenase (OGDH) complex which catalyzes the second step in the conversion of 2-oxoglutarate to succinyl-CoA and CO(2).</text>
</comment>
<proteinExistence type="inferred from homology"/>
<protein>
    <recommendedName>
        <fullName evidence="5 11">Dihydrolipoyllysine-residue succinyltransferase component of 2-oxoglutarate dehydrogenase complex</fullName>
        <ecNumber evidence="4 11">2.3.1.61</ecNumber>
    </recommendedName>
    <alternativeName>
        <fullName evidence="11">2-oxoglutarate dehydrogenase complex component E2</fullName>
    </alternativeName>
</protein>
<evidence type="ECO:0000259" key="13">
    <source>
        <dbReference type="PROSITE" id="PS50968"/>
    </source>
</evidence>
<dbReference type="InterPro" id="IPR036625">
    <property type="entry name" value="E3-bd_dom_sf"/>
</dbReference>
<comment type="catalytic activity">
    <reaction evidence="10 11">
        <text>N(6)-[(R)-dihydrolipoyl]-L-lysyl-[protein] + succinyl-CoA = N(6)-[(R)-S(8)-succinyldihydrolipoyl]-L-lysyl-[protein] + CoA</text>
        <dbReference type="Rhea" id="RHEA:15213"/>
        <dbReference type="Rhea" id="RHEA-COMP:10475"/>
        <dbReference type="Rhea" id="RHEA-COMP:20092"/>
        <dbReference type="ChEBI" id="CHEBI:57287"/>
        <dbReference type="ChEBI" id="CHEBI:57292"/>
        <dbReference type="ChEBI" id="CHEBI:83100"/>
        <dbReference type="ChEBI" id="CHEBI:83120"/>
        <dbReference type="EC" id="2.3.1.61"/>
    </reaction>
</comment>
<dbReference type="CDD" id="cd06849">
    <property type="entry name" value="lipoyl_domain"/>
    <property type="match status" value="1"/>
</dbReference>
<evidence type="ECO:0000313" key="16">
    <source>
        <dbReference type="Proteomes" id="UP001222118"/>
    </source>
</evidence>
<evidence type="ECO:0000256" key="6">
    <source>
        <dbReference type="ARBA" id="ARBA00022532"/>
    </source>
</evidence>
<evidence type="ECO:0000256" key="12">
    <source>
        <dbReference type="SAM" id="MobiDB-lite"/>
    </source>
</evidence>
<gene>
    <name evidence="15" type="primary">odhB</name>
    <name evidence="15" type="ORF">PSQ90_08920</name>
</gene>
<feature type="domain" description="Peripheral subunit-binding (PSBD)" evidence="14">
    <location>
        <begin position="116"/>
        <end position="153"/>
    </location>
</feature>
<dbReference type="NCBIfam" id="NF004309">
    <property type="entry name" value="PRK05704.1"/>
    <property type="match status" value="1"/>
</dbReference>
<dbReference type="InterPro" id="IPR023213">
    <property type="entry name" value="CAT-like_dom_sf"/>
</dbReference>
<feature type="compositionally biased region" description="Low complexity" evidence="12">
    <location>
        <begin position="155"/>
        <end position="171"/>
    </location>
</feature>
<feature type="region of interest" description="Disordered" evidence="12">
    <location>
        <begin position="155"/>
        <end position="193"/>
    </location>
</feature>
<dbReference type="PROSITE" id="PS50968">
    <property type="entry name" value="BIOTINYL_LIPOYL"/>
    <property type="match status" value="1"/>
</dbReference>
<dbReference type="InterPro" id="IPR011053">
    <property type="entry name" value="Single_hybrid_motif"/>
</dbReference>
<dbReference type="InterPro" id="IPR001078">
    <property type="entry name" value="2-oxoacid_DH_actylTfrase"/>
</dbReference>
<evidence type="ECO:0000256" key="8">
    <source>
        <dbReference type="ARBA" id="ARBA00022823"/>
    </source>
</evidence>
<dbReference type="GO" id="GO:0004149">
    <property type="term" value="F:dihydrolipoyllysine-residue succinyltransferase activity"/>
    <property type="evidence" value="ECO:0007669"/>
    <property type="project" value="UniProtKB-EC"/>
</dbReference>
<dbReference type="SUPFAM" id="SSF52777">
    <property type="entry name" value="CoA-dependent acyltransferases"/>
    <property type="match status" value="1"/>
</dbReference>
<dbReference type="NCBIfam" id="TIGR01347">
    <property type="entry name" value="sucB"/>
    <property type="match status" value="1"/>
</dbReference>
<keyword evidence="8 11" id="KW-0450">Lipoyl</keyword>
<dbReference type="Proteomes" id="UP001222118">
    <property type="component" value="Chromosome"/>
</dbReference>
<dbReference type="Gene3D" id="4.10.320.10">
    <property type="entry name" value="E3-binding domain"/>
    <property type="match status" value="1"/>
</dbReference>
<evidence type="ECO:0000313" key="15">
    <source>
        <dbReference type="EMBL" id="WDR04468.1"/>
    </source>
</evidence>
<dbReference type="Gene3D" id="3.30.559.10">
    <property type="entry name" value="Chloramphenicol acetyltransferase-like domain"/>
    <property type="match status" value="1"/>
</dbReference>
<dbReference type="Pfam" id="PF00364">
    <property type="entry name" value="Biotin_lipoyl"/>
    <property type="match status" value="1"/>
</dbReference>
<dbReference type="Pfam" id="PF00198">
    <property type="entry name" value="2-oxoacid_dh"/>
    <property type="match status" value="1"/>
</dbReference>
<dbReference type="InterPro" id="IPR000089">
    <property type="entry name" value="Biotin_lipoyl"/>
</dbReference>
<dbReference type="Pfam" id="PF02817">
    <property type="entry name" value="E3_binding"/>
    <property type="match status" value="1"/>
</dbReference>
<dbReference type="SUPFAM" id="SSF51230">
    <property type="entry name" value="Single hybrid motif"/>
    <property type="match status" value="1"/>
</dbReference>
<feature type="domain" description="Lipoyl-binding" evidence="13">
    <location>
        <begin position="2"/>
        <end position="77"/>
    </location>
</feature>
<keyword evidence="9 11" id="KW-0012">Acyltransferase</keyword>
<keyword evidence="7 11" id="KW-0808">Transferase</keyword>
<dbReference type="InterPro" id="IPR003016">
    <property type="entry name" value="2-oxoA_DH_lipoyl-BS"/>
</dbReference>
<dbReference type="InterPro" id="IPR006255">
    <property type="entry name" value="SucB"/>
</dbReference>
<evidence type="ECO:0000259" key="14">
    <source>
        <dbReference type="PROSITE" id="PS51826"/>
    </source>
</evidence>
<organism evidence="15 16">
    <name type="scientific">Devosia rhodophyticola</name>
    <dbReference type="NCBI Taxonomy" id="3026423"/>
    <lineage>
        <taxon>Bacteria</taxon>
        <taxon>Pseudomonadati</taxon>
        <taxon>Pseudomonadota</taxon>
        <taxon>Alphaproteobacteria</taxon>
        <taxon>Hyphomicrobiales</taxon>
        <taxon>Devosiaceae</taxon>
        <taxon>Devosia</taxon>
    </lineage>
</organism>
<evidence type="ECO:0000256" key="3">
    <source>
        <dbReference type="ARBA" id="ARBA00007317"/>
    </source>
</evidence>
<dbReference type="InterPro" id="IPR004167">
    <property type="entry name" value="PSBD"/>
</dbReference>
<accession>A0ABY7YTN0</accession>
<dbReference type="PANTHER" id="PTHR43416">
    <property type="entry name" value="DIHYDROLIPOYLLYSINE-RESIDUE SUCCINYLTRANSFERASE COMPONENT OF 2-OXOGLUTARATE DEHYDROGENASE COMPLEX, MITOCHONDRIAL-RELATED"/>
    <property type="match status" value="1"/>
</dbReference>
<reference evidence="15 16" key="1">
    <citation type="submission" date="2023-02" db="EMBL/GenBank/DDBJ databases">
        <title>Devosia chondri sp. nov., isolated from the phycosphere of marine algae.</title>
        <authorList>
            <person name="Kim J.M."/>
            <person name="Lee J.K."/>
            <person name="Choi B.J."/>
            <person name="Bayburt H."/>
            <person name="Jeon C.O."/>
        </authorList>
    </citation>
    <scope>NUCLEOTIDE SEQUENCE [LARGE SCALE GENOMIC DNA]</scope>
    <source>
        <strain evidence="15 16">G2-5</strain>
    </source>
</reference>
<dbReference type="EC" id="2.3.1.61" evidence="4 11"/>
<keyword evidence="6 11" id="KW-0816">Tricarboxylic acid cycle</keyword>
<dbReference type="EMBL" id="CP118247">
    <property type="protein sequence ID" value="WDR04468.1"/>
    <property type="molecule type" value="Genomic_DNA"/>
</dbReference>